<feature type="non-terminal residue" evidence="19">
    <location>
        <position position="1"/>
    </location>
</feature>
<dbReference type="InterPro" id="IPR056172">
    <property type="entry name" value="PolC_DP2_cat_dom"/>
</dbReference>
<dbReference type="NCBIfam" id="TIGR00354">
    <property type="entry name" value="polC"/>
    <property type="match status" value="1"/>
</dbReference>
<evidence type="ECO:0000256" key="2">
    <source>
        <dbReference type="ARBA" id="ARBA00011315"/>
    </source>
</evidence>
<dbReference type="InterPro" id="IPR016033">
    <property type="entry name" value="PolC_DP2_N"/>
</dbReference>
<dbReference type="Pfam" id="PF24846">
    <property type="entry name" value="PolC_DP2_cat"/>
    <property type="match status" value="1"/>
</dbReference>
<evidence type="ECO:0000313" key="20">
    <source>
        <dbReference type="Proteomes" id="UP000037237"/>
    </source>
</evidence>
<evidence type="ECO:0000259" key="18">
    <source>
        <dbReference type="Pfam" id="PF24846"/>
    </source>
</evidence>
<evidence type="ECO:0000256" key="10">
    <source>
        <dbReference type="ARBA" id="ARBA00023125"/>
    </source>
</evidence>
<dbReference type="HAMAP" id="MF_00324">
    <property type="entry name" value="DNApol_II_L_arch"/>
    <property type="match status" value="1"/>
</dbReference>
<dbReference type="PATRIC" id="fig|1685124.3.peg.1182"/>
<dbReference type="GO" id="GO:0003887">
    <property type="term" value="F:DNA-directed DNA polymerase activity"/>
    <property type="evidence" value="ECO:0007669"/>
    <property type="project" value="UniProtKB-UniRule"/>
</dbReference>
<evidence type="ECO:0000256" key="7">
    <source>
        <dbReference type="ARBA" id="ARBA00022801"/>
    </source>
</evidence>
<evidence type="ECO:0000256" key="6">
    <source>
        <dbReference type="ARBA" id="ARBA00022722"/>
    </source>
</evidence>
<evidence type="ECO:0000256" key="3">
    <source>
        <dbReference type="ARBA" id="ARBA00022679"/>
    </source>
</evidence>
<dbReference type="Pfam" id="PF24844">
    <property type="entry name" value="PolC_DP2_central"/>
    <property type="match status" value="1"/>
</dbReference>
<comment type="subunit">
    <text evidence="2">Heterodimer of a large subunit and a small subunit.</text>
</comment>
<dbReference type="PIRSF" id="PIRSF016275">
    <property type="entry name" value="PolC_DP2"/>
    <property type="match status" value="1"/>
</dbReference>
<name>A0A0M0BMA5_9ARCH</name>
<dbReference type="InterPro" id="IPR056171">
    <property type="entry name" value="PolC_DP2_central_dom"/>
</dbReference>
<keyword evidence="8" id="KW-0269">Exonuclease</keyword>
<evidence type="ECO:0000256" key="4">
    <source>
        <dbReference type="ARBA" id="ARBA00022695"/>
    </source>
</evidence>
<dbReference type="AlphaFoldDB" id="A0A0M0BMA5"/>
<sequence>RYTDSLENSLESIYAVAREARKKGLDPALVPEPEVAKDLAELVEGLVGPRGVAESIRDLAEKMPREELTFKITEQIINGKFGFVDARDSAEQAIRTALAILTEGITAAPIQGIAKVEIKINPDRTKYLAIYYAGPIRSAGGTEQALTIIVGDHIRRLLNLDRYKPTEDEIGRFIEEIRLFERVVARFQYHISDEELRRAIRQIPVEVTGTESDPVEVSSFRNLPRIETNNVRGGALRVVNDGIVGRSAKVLTTIEKLQINGWEWLGSLKEFSKKQKAGFMADVIAGRPIFSFPSRAGGFRLRYGRSRNTGLAAVGIHPATMLAVQNFLAAGTQLRLEGPGKGGIVVPVDSIEPPIVRLKNGSVVRVTLQNYNSIEKRIEKILFLGDILIGFGDFLYTNKALRPSGYTEEWWREELLLAVDQKFAGDIKKASRIAGLSNSLLEIILTNVFKNKPNAKEAIAISSVLNVPLHPFHNFFWEHLSIEEFLDLRNWLLTSETKIVNNLINEIVGVNGKEIKCLLEKICIPHEVILNTLKIVKDPAHIFAFCLGLNVPNTQIASSKTVLEAIEQLTGITVRAKGISFVGARMGRPEKAKHREMKPLVHALFPIGLAGGSRRNLVEASKKISIEVDLVRRRCLKCNSTNIRLKCSQCGSDTILERVCPQCSRSLNSGDCPSCKTSTRSYARQEVNVRDLLSLACKKVHLPMPNLLKAVKGMTNETKTPEMLEKGLLRAKHNLSVFKDGTIRFDATNAPLSHFIPEEIGVSVEQLKENDYVQDYQGTPLTQSDQICELKVQDVVVPRKCADYFVRVANFLDELLIKVYGLPSYYNIKTASDLIGHLVIGLAPHTSVGIVGRIIGFTPLNVCYAHPMWHSAKRRDCDGDEDAVMLALDTILNFSKVFLPSQIGGIMDAPILIIPVVNPLEVQRQAHEVDIAGKYPLLFYEKTLQQADPRQTSTIIDTIENRLNTSAQFEGFKFTVPVSNVNMGNRESIYKKFGKMTDKLYSQLALAEKIAAVDADVVASKVLTTHFVRDIAGNLRAFTTQKFRCKGCNKKFRRMPLIGKCPACNSDLILTVYRGGIEKYLPAATQLVKKYELLEYYAQRLTMVEEEILTLFEGKKPRQWSLTAFS</sequence>
<dbReference type="InterPro" id="IPR004475">
    <property type="entry name" value="PolC_DP2"/>
</dbReference>
<feature type="domain" description="DNA polymerase II large subunit DP2 N-terminal" evidence="16">
    <location>
        <begin position="1"/>
        <end position="269"/>
    </location>
</feature>
<dbReference type="GO" id="GO:0003677">
    <property type="term" value="F:DNA binding"/>
    <property type="evidence" value="ECO:0007669"/>
    <property type="project" value="UniProtKB-KW"/>
</dbReference>
<dbReference type="PANTHER" id="PTHR42210">
    <property type="entry name" value="DNA POLYMERASE II LARGE SUBUNIT"/>
    <property type="match status" value="1"/>
</dbReference>
<comment type="function">
    <text evidence="12">Possesses two activities: a DNA synthesis (polymerase) and an exonucleolytic activity that degrades single-stranded DNA in the 3'- to 5'-direction. Has a template-primer preference which is characteristic of a replicative DNA polymerase.</text>
</comment>
<dbReference type="GO" id="GO:0006260">
    <property type="term" value="P:DNA replication"/>
    <property type="evidence" value="ECO:0007669"/>
    <property type="project" value="UniProtKB-UniRule"/>
</dbReference>
<keyword evidence="4" id="KW-0548">Nucleotidyltransferase</keyword>
<evidence type="ECO:0000259" key="17">
    <source>
        <dbReference type="Pfam" id="PF24844"/>
    </source>
</evidence>
<dbReference type="EC" id="2.7.7.7" evidence="15"/>
<evidence type="ECO:0000256" key="11">
    <source>
        <dbReference type="ARBA" id="ARBA00023268"/>
    </source>
</evidence>
<evidence type="ECO:0000313" key="19">
    <source>
        <dbReference type="EMBL" id="KON29554.1"/>
    </source>
</evidence>
<comment type="catalytic activity">
    <reaction evidence="14">
        <text>DNA(n) + a 2'-deoxyribonucleoside 5'-triphosphate = DNA(n+1) + diphosphate</text>
        <dbReference type="Rhea" id="RHEA:22508"/>
        <dbReference type="Rhea" id="RHEA-COMP:17339"/>
        <dbReference type="Rhea" id="RHEA-COMP:17340"/>
        <dbReference type="ChEBI" id="CHEBI:33019"/>
        <dbReference type="ChEBI" id="CHEBI:61560"/>
        <dbReference type="ChEBI" id="CHEBI:173112"/>
        <dbReference type="EC" id="2.7.7.7"/>
    </reaction>
</comment>
<evidence type="ECO:0000256" key="8">
    <source>
        <dbReference type="ARBA" id="ARBA00022839"/>
    </source>
</evidence>
<evidence type="ECO:0000256" key="15">
    <source>
        <dbReference type="NCBIfam" id="TIGR00354"/>
    </source>
</evidence>
<protein>
    <recommendedName>
        <fullName evidence="13 15">DNA polymerase II large subunit</fullName>
        <ecNumber evidence="15">2.7.7.7</ecNumber>
    </recommendedName>
</protein>
<evidence type="ECO:0000256" key="5">
    <source>
        <dbReference type="ARBA" id="ARBA00022705"/>
    </source>
</evidence>
<keyword evidence="5" id="KW-0235">DNA replication</keyword>
<evidence type="ECO:0000256" key="13">
    <source>
        <dbReference type="ARBA" id="ARBA00026137"/>
    </source>
</evidence>
<keyword evidence="7" id="KW-0378">Hydrolase</keyword>
<feature type="domain" description="DNA polymerase II large subunit DP2 central" evidence="17">
    <location>
        <begin position="272"/>
        <end position="668"/>
    </location>
</feature>
<evidence type="ECO:0000256" key="1">
    <source>
        <dbReference type="ARBA" id="ARBA00011053"/>
    </source>
</evidence>
<keyword evidence="6" id="KW-0540">Nuclease</keyword>
<evidence type="ECO:0000256" key="12">
    <source>
        <dbReference type="ARBA" id="ARBA00025068"/>
    </source>
</evidence>
<comment type="similarity">
    <text evidence="1">Belongs to the archaeal DNA polymerase II family.</text>
</comment>
<gene>
    <name evidence="19" type="ORF">AC477_05765</name>
</gene>
<dbReference type="Proteomes" id="UP000037237">
    <property type="component" value="Unassembled WGS sequence"/>
</dbReference>
<keyword evidence="10" id="KW-0238">DNA-binding</keyword>
<accession>A0A0M0BMA5</accession>
<reference evidence="19 20" key="1">
    <citation type="submission" date="2015-06" db="EMBL/GenBank/DDBJ databases">
        <title>New insights into the roles of widespread benthic archaea in carbon and nitrogen cycling.</title>
        <authorList>
            <person name="Lazar C.S."/>
            <person name="Baker B.J."/>
            <person name="Seitz K.W."/>
            <person name="Hyde A.S."/>
            <person name="Dick G.J."/>
            <person name="Hinrichs K.-U."/>
            <person name="Teske A.P."/>
        </authorList>
    </citation>
    <scope>NUCLEOTIDE SEQUENCE [LARGE SCALE GENOMIC DNA]</scope>
    <source>
        <strain evidence="19">SG8-32-1</strain>
    </source>
</reference>
<dbReference type="PANTHER" id="PTHR42210:SF1">
    <property type="entry name" value="DNA POLYMERASE II LARGE SUBUNIT"/>
    <property type="match status" value="1"/>
</dbReference>
<dbReference type="GO" id="GO:0004527">
    <property type="term" value="F:exonuclease activity"/>
    <property type="evidence" value="ECO:0007669"/>
    <property type="project" value="UniProtKB-UniRule"/>
</dbReference>
<organism evidence="19 20">
    <name type="scientific">miscellaneous Crenarchaeota group-1 archaeon SG8-32-1</name>
    <dbReference type="NCBI Taxonomy" id="1685124"/>
    <lineage>
        <taxon>Archaea</taxon>
        <taxon>Candidatus Bathyarchaeota</taxon>
        <taxon>MCG-1</taxon>
    </lineage>
</organism>
<dbReference type="NCBIfam" id="NF003103">
    <property type="entry name" value="PRK04023.1"/>
    <property type="match status" value="1"/>
</dbReference>
<evidence type="ECO:0000256" key="14">
    <source>
        <dbReference type="ARBA" id="ARBA00049244"/>
    </source>
</evidence>
<evidence type="ECO:0000259" key="16">
    <source>
        <dbReference type="Pfam" id="PF03833"/>
    </source>
</evidence>
<comment type="caution">
    <text evidence="19">The sequence shown here is derived from an EMBL/GenBank/DDBJ whole genome shotgun (WGS) entry which is preliminary data.</text>
</comment>
<dbReference type="Pfam" id="PF03833">
    <property type="entry name" value="PolC_DP2_N"/>
    <property type="match status" value="1"/>
</dbReference>
<proteinExistence type="inferred from homology"/>
<evidence type="ECO:0000256" key="9">
    <source>
        <dbReference type="ARBA" id="ARBA00022932"/>
    </source>
</evidence>
<feature type="domain" description="DNA polymerase II large subunit DP2 catalytic" evidence="18">
    <location>
        <begin position="707"/>
        <end position="999"/>
    </location>
</feature>
<keyword evidence="11" id="KW-0511">Multifunctional enzyme</keyword>
<keyword evidence="9" id="KW-0239">DNA-directed DNA polymerase</keyword>
<dbReference type="EMBL" id="LFWU01000152">
    <property type="protein sequence ID" value="KON29554.1"/>
    <property type="molecule type" value="Genomic_DNA"/>
</dbReference>
<keyword evidence="3" id="KW-0808">Transferase</keyword>